<keyword evidence="2" id="KW-1185">Reference proteome</keyword>
<dbReference type="AlphaFoldDB" id="A0A370KA53"/>
<dbReference type="RefSeq" id="WP_114823258.1">
    <property type="nucleotide sequence ID" value="NZ_QQSY01000001.1"/>
</dbReference>
<evidence type="ECO:0000313" key="2">
    <source>
        <dbReference type="Proteomes" id="UP000254711"/>
    </source>
</evidence>
<gene>
    <name evidence="1" type="ORF">DVT68_01250</name>
</gene>
<accession>A0A370KA53</accession>
<comment type="caution">
    <text evidence="1">The sequence shown here is derived from an EMBL/GenBank/DDBJ whole genome shotgun (WGS) entry which is preliminary data.</text>
</comment>
<dbReference type="EMBL" id="QQSY01000001">
    <property type="protein sequence ID" value="RDI99515.1"/>
    <property type="molecule type" value="Genomic_DNA"/>
</dbReference>
<sequence>MKNLALIALLPVLLFGFLYALGVYLWFAFVDTTKAWTIAYQVDELGNVSANGKENTTISARAARARNAGRRWGCVLCKILNWFQKDHCDKALS</sequence>
<organism evidence="1 2">
    <name type="scientific">Dyella solisilvae</name>
    <dbReference type="NCBI Taxonomy" id="1920168"/>
    <lineage>
        <taxon>Bacteria</taxon>
        <taxon>Pseudomonadati</taxon>
        <taxon>Pseudomonadota</taxon>
        <taxon>Gammaproteobacteria</taxon>
        <taxon>Lysobacterales</taxon>
        <taxon>Rhodanobacteraceae</taxon>
        <taxon>Dyella</taxon>
    </lineage>
</organism>
<evidence type="ECO:0000313" key="1">
    <source>
        <dbReference type="EMBL" id="RDI99515.1"/>
    </source>
</evidence>
<proteinExistence type="predicted"/>
<dbReference type="Proteomes" id="UP000254711">
    <property type="component" value="Unassembled WGS sequence"/>
</dbReference>
<name>A0A370KA53_9GAMM</name>
<protein>
    <submittedName>
        <fullName evidence="1">Uncharacterized protein</fullName>
    </submittedName>
</protein>
<reference evidence="1 2" key="1">
    <citation type="submission" date="2018-07" db="EMBL/GenBank/DDBJ databases">
        <title>Dyella solisilvae sp. nov., isolated from the pine and broad-leaved mixed forest soil.</title>
        <authorList>
            <person name="Gao Z."/>
            <person name="Qiu L."/>
        </authorList>
    </citation>
    <scope>NUCLEOTIDE SEQUENCE [LARGE SCALE GENOMIC DNA]</scope>
    <source>
        <strain evidence="1 2">DHG54</strain>
    </source>
</reference>
<dbReference type="OrthoDB" id="8451539at2"/>